<dbReference type="GO" id="GO:0030183">
    <property type="term" value="P:B cell differentiation"/>
    <property type="evidence" value="ECO:0007669"/>
    <property type="project" value="TreeGrafter"/>
</dbReference>
<dbReference type="InterPro" id="IPR017441">
    <property type="entry name" value="Protein_kinase_ATP_BS"/>
</dbReference>
<evidence type="ECO:0000256" key="19">
    <source>
        <dbReference type="ARBA" id="ARBA00023170"/>
    </source>
</evidence>
<accession>A0A662YWX0</accession>
<dbReference type="GO" id="GO:0046427">
    <property type="term" value="P:positive regulation of receptor signaling pathway via JAK-STAT"/>
    <property type="evidence" value="ECO:0007669"/>
    <property type="project" value="TreeGrafter"/>
</dbReference>
<evidence type="ECO:0000256" key="9">
    <source>
        <dbReference type="ARBA" id="ARBA00022737"/>
    </source>
</evidence>
<dbReference type="GO" id="GO:0005886">
    <property type="term" value="C:plasma membrane"/>
    <property type="evidence" value="ECO:0007669"/>
    <property type="project" value="UniProtKB-SubCell"/>
</dbReference>
<name>A0A662YWX0_ACIRT</name>
<evidence type="ECO:0000256" key="18">
    <source>
        <dbReference type="ARBA" id="ARBA00023157"/>
    </source>
</evidence>
<dbReference type="GO" id="GO:0002244">
    <property type="term" value="P:hematopoietic progenitor cell differentiation"/>
    <property type="evidence" value="ECO:0007669"/>
    <property type="project" value="TreeGrafter"/>
</dbReference>
<dbReference type="InterPro" id="IPR000719">
    <property type="entry name" value="Prot_kinase_dom"/>
</dbReference>
<evidence type="ECO:0000256" key="28">
    <source>
        <dbReference type="SAM" id="Phobius"/>
    </source>
</evidence>
<keyword evidence="20" id="KW-0325">Glycoprotein</keyword>
<evidence type="ECO:0000256" key="23">
    <source>
        <dbReference type="ARBA" id="ARBA00051243"/>
    </source>
</evidence>
<organism evidence="31 32">
    <name type="scientific">Acipenser ruthenus</name>
    <name type="common">Sterlet sturgeon</name>
    <dbReference type="NCBI Taxonomy" id="7906"/>
    <lineage>
        <taxon>Eukaryota</taxon>
        <taxon>Metazoa</taxon>
        <taxon>Chordata</taxon>
        <taxon>Craniata</taxon>
        <taxon>Vertebrata</taxon>
        <taxon>Euteleostomi</taxon>
        <taxon>Actinopterygii</taxon>
        <taxon>Chondrostei</taxon>
        <taxon>Acipenseriformes</taxon>
        <taxon>Acipenseridae</taxon>
        <taxon>Acipenser</taxon>
    </lineage>
</organism>
<evidence type="ECO:0000256" key="14">
    <source>
        <dbReference type="ARBA" id="ARBA00022843"/>
    </source>
</evidence>
<dbReference type="PROSITE" id="PS00240">
    <property type="entry name" value="RECEPTOR_TYR_KIN_III"/>
    <property type="match status" value="1"/>
</dbReference>
<keyword evidence="21" id="KW-0393">Immunoglobulin domain</keyword>
<dbReference type="Gene3D" id="1.10.510.10">
    <property type="entry name" value="Transferase(Phosphotransferase) domain 1"/>
    <property type="match status" value="1"/>
</dbReference>
<dbReference type="Pfam" id="PF07714">
    <property type="entry name" value="PK_Tyr_Ser-Thr"/>
    <property type="match status" value="2"/>
</dbReference>
<keyword evidence="12 24" id="KW-0067">ATP-binding</keyword>
<dbReference type="InterPro" id="IPR013783">
    <property type="entry name" value="Ig-like_fold"/>
</dbReference>
<feature type="binding site" evidence="24">
    <location>
        <begin position="724"/>
        <end position="730"/>
    </location>
    <ligand>
        <name>ATP</name>
        <dbReference type="ChEBI" id="CHEBI:30616"/>
    </ligand>
</feature>
<keyword evidence="14" id="KW-0832">Ubl conjugation</keyword>
<feature type="binding site" evidence="25">
    <location>
        <position position="621"/>
    </location>
    <ligand>
        <name>Mg(2+)</name>
        <dbReference type="ChEBI" id="CHEBI:18420"/>
    </ligand>
</feature>
<feature type="binding site" evidence="24 27">
    <location>
        <position position="676"/>
    </location>
    <ligand>
        <name>ATP</name>
        <dbReference type="ChEBI" id="CHEBI:30616"/>
    </ligand>
</feature>
<keyword evidence="8" id="KW-0732">Signal</keyword>
<dbReference type="GO" id="GO:0030335">
    <property type="term" value="P:positive regulation of cell migration"/>
    <property type="evidence" value="ECO:0007669"/>
    <property type="project" value="TreeGrafter"/>
</dbReference>
<keyword evidence="32" id="KW-1185">Reference proteome</keyword>
<evidence type="ECO:0000256" key="24">
    <source>
        <dbReference type="PIRSR" id="PIRSR000615-2"/>
    </source>
</evidence>
<dbReference type="GO" id="GO:0038109">
    <property type="term" value="P:Kit signaling pathway"/>
    <property type="evidence" value="ECO:0007669"/>
    <property type="project" value="InterPro"/>
</dbReference>
<dbReference type="InterPro" id="IPR013098">
    <property type="entry name" value="Ig_I-set"/>
</dbReference>
<gene>
    <name evidence="31" type="ORF">EOD39_8173</name>
</gene>
<evidence type="ECO:0000256" key="1">
    <source>
        <dbReference type="ARBA" id="ARBA00004251"/>
    </source>
</evidence>
<keyword evidence="7 25" id="KW-0479">Metal-binding</keyword>
<evidence type="ECO:0000256" key="5">
    <source>
        <dbReference type="ARBA" id="ARBA00022679"/>
    </source>
</evidence>
<dbReference type="GO" id="GO:0038093">
    <property type="term" value="P:Fc receptor signaling pathway"/>
    <property type="evidence" value="ECO:0007669"/>
    <property type="project" value="InterPro"/>
</dbReference>
<evidence type="ECO:0000256" key="12">
    <source>
        <dbReference type="ARBA" id="ARBA00022840"/>
    </source>
</evidence>
<keyword evidence="19 31" id="KW-0675">Receptor</keyword>
<comment type="catalytic activity">
    <reaction evidence="23">
        <text>L-tyrosyl-[protein] + ATP = O-phospho-L-tyrosyl-[protein] + ADP + H(+)</text>
        <dbReference type="Rhea" id="RHEA:10596"/>
        <dbReference type="Rhea" id="RHEA-COMP:10136"/>
        <dbReference type="Rhea" id="RHEA-COMP:20101"/>
        <dbReference type="ChEBI" id="CHEBI:15378"/>
        <dbReference type="ChEBI" id="CHEBI:30616"/>
        <dbReference type="ChEBI" id="CHEBI:46858"/>
        <dbReference type="ChEBI" id="CHEBI:61978"/>
        <dbReference type="ChEBI" id="CHEBI:456216"/>
        <dbReference type="EC" id="2.7.10.1"/>
    </reaction>
</comment>
<evidence type="ECO:0000256" key="15">
    <source>
        <dbReference type="ARBA" id="ARBA00022989"/>
    </source>
</evidence>
<dbReference type="InterPro" id="IPR011009">
    <property type="entry name" value="Kinase-like_dom_sf"/>
</dbReference>
<keyword evidence="6 28" id="KW-0812">Transmembrane</keyword>
<dbReference type="SMART" id="SM00408">
    <property type="entry name" value="IGc2"/>
    <property type="match status" value="2"/>
</dbReference>
<dbReference type="PROSITE" id="PS50011">
    <property type="entry name" value="PROTEIN_KINASE_DOM"/>
    <property type="match status" value="1"/>
</dbReference>
<dbReference type="PIRSF" id="PIRSF000615">
    <property type="entry name" value="TyrPK_CSF1-R"/>
    <property type="match status" value="1"/>
</dbReference>
<evidence type="ECO:0000256" key="11">
    <source>
        <dbReference type="ARBA" id="ARBA00022777"/>
    </source>
</evidence>
<comment type="caution">
    <text evidence="31">The sequence shown here is derived from an EMBL/GenBank/DDBJ whole genome shotgun (WGS) entry which is preliminary data.</text>
</comment>
<feature type="site" description="Important for interaction with phosphotyrosine-binding proteins" evidence="26">
    <location>
        <position position="958"/>
    </location>
</feature>
<evidence type="ECO:0000256" key="6">
    <source>
        <dbReference type="ARBA" id="ARBA00022692"/>
    </source>
</evidence>
<dbReference type="Proteomes" id="UP000289886">
    <property type="component" value="Unassembled WGS sequence"/>
</dbReference>
<evidence type="ECO:0000256" key="16">
    <source>
        <dbReference type="ARBA" id="ARBA00023136"/>
    </source>
</evidence>
<dbReference type="GO" id="GO:0019838">
    <property type="term" value="F:growth factor binding"/>
    <property type="evidence" value="ECO:0007669"/>
    <property type="project" value="TreeGrafter"/>
</dbReference>
<evidence type="ECO:0000259" key="30">
    <source>
        <dbReference type="PROSITE" id="PS50835"/>
    </source>
</evidence>
<evidence type="ECO:0000256" key="7">
    <source>
        <dbReference type="ARBA" id="ARBA00022723"/>
    </source>
</evidence>
<evidence type="ECO:0000313" key="32">
    <source>
        <dbReference type="Proteomes" id="UP000289886"/>
    </source>
</evidence>
<dbReference type="PANTHER" id="PTHR24416:SF46">
    <property type="entry name" value="MAST_STEM CELL GROWTH FACTOR RECEPTOR KIT"/>
    <property type="match status" value="1"/>
</dbReference>
<evidence type="ECO:0000259" key="29">
    <source>
        <dbReference type="PROSITE" id="PS50011"/>
    </source>
</evidence>
<dbReference type="FunFam" id="1.10.510.10:FF:001927">
    <property type="entry name" value="Receptor protein-tyrosine kinase"/>
    <property type="match status" value="1"/>
</dbReference>
<dbReference type="InterPro" id="IPR050122">
    <property type="entry name" value="RTK"/>
</dbReference>
<dbReference type="PANTHER" id="PTHR24416">
    <property type="entry name" value="TYROSINE-PROTEIN KINASE RECEPTOR"/>
    <property type="match status" value="1"/>
</dbReference>
<feature type="domain" description="Protein kinase" evidence="29">
    <location>
        <begin position="642"/>
        <end position="959"/>
    </location>
</feature>
<dbReference type="FunFam" id="3.30.200.20:FF:000025">
    <property type="entry name" value="Platelet-derived growth factor receptor alpha"/>
    <property type="match status" value="1"/>
</dbReference>
<dbReference type="Gene3D" id="3.30.200.20">
    <property type="entry name" value="Phosphorylase Kinase, domain 1"/>
    <property type="match status" value="2"/>
</dbReference>
<evidence type="ECO:0000256" key="13">
    <source>
        <dbReference type="ARBA" id="ARBA00022842"/>
    </source>
</evidence>
<keyword evidence="4" id="KW-0597">Phosphoprotein</keyword>
<dbReference type="SMART" id="SM00409">
    <property type="entry name" value="IG"/>
    <property type="match status" value="3"/>
</dbReference>
<dbReference type="GO" id="GO:0004714">
    <property type="term" value="F:transmembrane receptor protein tyrosine kinase activity"/>
    <property type="evidence" value="ECO:0007669"/>
    <property type="project" value="UniProtKB-EC"/>
</dbReference>
<evidence type="ECO:0000313" key="31">
    <source>
        <dbReference type="EMBL" id="RXN01013.1"/>
    </source>
</evidence>
<evidence type="ECO:0000256" key="10">
    <source>
        <dbReference type="ARBA" id="ARBA00022741"/>
    </source>
</evidence>
<keyword evidence="18" id="KW-1015">Disulfide bond</keyword>
<keyword evidence="16 28" id="KW-0472">Membrane</keyword>
<dbReference type="SUPFAM" id="SSF56112">
    <property type="entry name" value="Protein kinase-like (PK-like)"/>
    <property type="match status" value="2"/>
</dbReference>
<evidence type="ECO:0000256" key="3">
    <source>
        <dbReference type="ARBA" id="ARBA00022475"/>
    </source>
</evidence>
<dbReference type="GO" id="GO:0046872">
    <property type="term" value="F:metal ion binding"/>
    <property type="evidence" value="ECO:0007669"/>
    <property type="project" value="UniProtKB-KW"/>
</dbReference>
<dbReference type="Pfam" id="PF25305">
    <property type="entry name" value="Ig_PDGFR_d4"/>
    <property type="match status" value="1"/>
</dbReference>
<feature type="transmembrane region" description="Helical" evidence="28">
    <location>
        <begin position="574"/>
        <end position="598"/>
    </location>
</feature>
<dbReference type="GO" id="GO:0019955">
    <property type="term" value="F:cytokine binding"/>
    <property type="evidence" value="ECO:0007669"/>
    <property type="project" value="InterPro"/>
</dbReference>
<evidence type="ECO:0000256" key="8">
    <source>
        <dbReference type="ARBA" id="ARBA00022729"/>
    </source>
</evidence>
<evidence type="ECO:0000256" key="26">
    <source>
        <dbReference type="PIRSR" id="PIRSR000615-4"/>
    </source>
</evidence>
<keyword evidence="10 24" id="KW-0547">Nucleotide-binding</keyword>
<keyword evidence="13 25" id="KW-0460">Magnesium</keyword>
<comment type="subcellular location">
    <subcellularLocation>
        <location evidence="1">Cell membrane</location>
        <topology evidence="1">Single-pass type I membrane protein</topology>
    </subcellularLocation>
</comment>
<dbReference type="PROSITE" id="PS00107">
    <property type="entry name" value="PROTEIN_KINASE_ATP"/>
    <property type="match status" value="1"/>
</dbReference>
<dbReference type="AlphaFoldDB" id="A0A662YWX0"/>
<evidence type="ECO:0000256" key="27">
    <source>
        <dbReference type="PROSITE-ProRule" id="PRU10141"/>
    </source>
</evidence>
<sequence length="1008" mass="113407">MIAASVTPTAQCTPLQSSCQSSHWLRLSLLSSSSVDTTQQPEIDEEEEIKLEINMLKKYSHHRNIATYYGAFIKKSPPGHDDQLWLVMEFCGAGSITDLVKNTKGNTLKEDWIAYISREILRAAQTHWRLADVNVKCNNSIQVDVNGMVTMDSHWGLLLTLVLLGFQQDPENLFYPSIVTDLSVKEGEDPAIRCLVTDPEVTDFKLERCGDNPLPKDLEFIVDFEKGITIKNAQKSFEGCYICSAKHNGGKIWKSKSYNIKVYPAQVQPPALSLDEVKVILKEGEVFEVKCKALNVDHEMEMKWNYPKNATPIKKNNSHSKLNVFEMESTLHIASVNTTDSGNYTCEAKNHFGSSSASMLLNVLETGFINMSIPGDRTVEVNTGESLILPVEFTAYPRPDKLFWMYMNVTLQNGSDHFITSEENGYRYSSNLNLVRLTGTEGGNYKFFASSSDTSSSKTFTVHVRSKPEIISQDGPINGIVRCIAAGYPVPEMSWYYCLGPHKRCFGQPNATKEEGVNINLSSPAFGRRQIESRMNVSKLHTNITLECLAQSDVGQDYYIFRIEIEERTVAHELFTPLLIGFVAAAAVLCVILAILIYKYSQKPKYRIQWKVIEGMNGNNYVYIDPAQLPYDHKWEFPRDKLRFGKTLGSGAFGKVVEATAYGMSKADSVMTVAVKMLKPSAHSTEKEALMSELKVLSYLGHHMNIVNLLGACTVGGPILVITEYCCYGDLLNFLRRKRDLFVCSSFVEESHYRNILSEAKRKLIPLGGCLSMHEYSDDSKNGYMTMRPSMSGASPLKSTLENRRSVRKGSYSDKDNEMLQDDTMALDTEDLLSISYQVAKGMSFLASKNARLPVKWMAPESIFECVYTFESDVWSYGILLWELFSLGSSPYPGMPVDSKFYKMIKEGYRMVGPEFAPDEMCDIMKACWDADPLERPSFGQIVEKIEQQLSDNTKHIYLNFSTKFSNTEDLAAHSLRLNSVGSSNASTQPLLLGDDVFFEDEQRQERA</sequence>
<dbReference type="GO" id="GO:0043235">
    <property type="term" value="C:receptor complex"/>
    <property type="evidence" value="ECO:0007669"/>
    <property type="project" value="TreeGrafter"/>
</dbReference>
<evidence type="ECO:0000256" key="20">
    <source>
        <dbReference type="ARBA" id="ARBA00023180"/>
    </source>
</evidence>
<evidence type="ECO:0000256" key="4">
    <source>
        <dbReference type="ARBA" id="ARBA00022553"/>
    </source>
</evidence>
<dbReference type="PRINTS" id="PR00109">
    <property type="entry name" value="TYRKINASE"/>
</dbReference>
<keyword evidence="17" id="KW-0829">Tyrosine-protein kinase</keyword>
<dbReference type="GO" id="GO:0001667">
    <property type="term" value="P:ameboidal-type cell migration"/>
    <property type="evidence" value="ECO:0007669"/>
    <property type="project" value="UniProtKB-ARBA"/>
</dbReference>
<feature type="domain" description="Ig-like" evidence="30">
    <location>
        <begin position="270"/>
        <end position="362"/>
    </location>
</feature>
<dbReference type="PROSITE" id="PS50835">
    <property type="entry name" value="IG_LIKE"/>
    <property type="match status" value="2"/>
</dbReference>
<evidence type="ECO:0000256" key="17">
    <source>
        <dbReference type="ARBA" id="ARBA00023137"/>
    </source>
</evidence>
<keyword evidence="11" id="KW-0418">Kinase</keyword>
<proteinExistence type="predicted"/>
<dbReference type="PIRSF" id="PIRSF500951">
    <property type="entry name" value="SCGF_recepter"/>
    <property type="match status" value="1"/>
</dbReference>
<evidence type="ECO:0000256" key="25">
    <source>
        <dbReference type="PIRSR" id="PIRSR000615-3"/>
    </source>
</evidence>
<dbReference type="InterPro" id="IPR007110">
    <property type="entry name" value="Ig-like_dom"/>
</dbReference>
<dbReference type="EC" id="2.7.10.1" evidence="2"/>
<dbReference type="InterPro" id="IPR003598">
    <property type="entry name" value="Ig_sub2"/>
</dbReference>
<evidence type="ECO:0000256" key="21">
    <source>
        <dbReference type="ARBA" id="ARBA00023319"/>
    </source>
</evidence>
<dbReference type="InterPro" id="IPR027263">
    <property type="entry name" value="SCGF_receptor"/>
</dbReference>
<keyword evidence="15 28" id="KW-1133">Transmembrane helix</keyword>
<feature type="domain" description="Ig-like" evidence="30">
    <location>
        <begin position="170"/>
        <end position="259"/>
    </location>
</feature>
<reference evidence="31 32" key="1">
    <citation type="submission" date="2019-01" db="EMBL/GenBank/DDBJ databases">
        <title>Draft Genome and Complete Hox-Cluster Characterization of the Sterlet Sturgeon (Acipenser ruthenus).</title>
        <authorList>
            <person name="Wei Q."/>
        </authorList>
    </citation>
    <scope>NUCLEOTIDE SEQUENCE [LARGE SCALE GENOMIC DNA]</scope>
    <source>
        <strain evidence="31">WHYD16114868_AA</strain>
        <tissue evidence="31">Blood</tissue>
    </source>
</reference>
<evidence type="ECO:0000256" key="2">
    <source>
        <dbReference type="ARBA" id="ARBA00011902"/>
    </source>
</evidence>
<dbReference type="EMBL" id="SCEB01000098">
    <property type="protein sequence ID" value="RXN01013.1"/>
    <property type="molecule type" value="Genomic_DNA"/>
</dbReference>
<dbReference type="Pfam" id="PF00069">
    <property type="entry name" value="Pkinase"/>
    <property type="match status" value="1"/>
</dbReference>
<dbReference type="SUPFAM" id="SSF48726">
    <property type="entry name" value="Immunoglobulin"/>
    <property type="match status" value="3"/>
</dbReference>
<evidence type="ECO:0000256" key="22">
    <source>
        <dbReference type="ARBA" id="ARBA00032147"/>
    </source>
</evidence>
<keyword evidence="5" id="KW-0808">Transferase</keyword>
<dbReference type="InterPro" id="IPR036179">
    <property type="entry name" value="Ig-like_dom_sf"/>
</dbReference>
<dbReference type="Pfam" id="PF07679">
    <property type="entry name" value="I-set"/>
    <property type="match status" value="1"/>
</dbReference>
<keyword evidence="9" id="KW-0677">Repeat</keyword>
<dbReference type="InterPro" id="IPR001245">
    <property type="entry name" value="Ser-Thr/Tyr_kinase_cat_dom"/>
</dbReference>
<feature type="binding site" evidence="24">
    <location>
        <begin position="649"/>
        <end position="656"/>
    </location>
    <ligand>
        <name>ATP</name>
        <dbReference type="ChEBI" id="CHEBI:30616"/>
    </ligand>
</feature>
<keyword evidence="3" id="KW-1003">Cell membrane</keyword>
<dbReference type="Gene3D" id="2.60.40.10">
    <property type="entry name" value="Immunoglobulins"/>
    <property type="match status" value="4"/>
</dbReference>
<dbReference type="InterPro" id="IPR001824">
    <property type="entry name" value="Tyr_kinase_rcpt_3_CS"/>
</dbReference>
<dbReference type="InterPro" id="IPR003599">
    <property type="entry name" value="Ig_sub"/>
</dbReference>
<dbReference type="GO" id="GO:0005524">
    <property type="term" value="F:ATP binding"/>
    <property type="evidence" value="ECO:0007669"/>
    <property type="project" value="UniProtKB-UniRule"/>
</dbReference>
<protein>
    <recommendedName>
        <fullName evidence="2">receptor protein-tyrosine kinase</fullName>
        <ecNumber evidence="2">2.7.10.1</ecNumber>
    </recommendedName>
    <alternativeName>
        <fullName evidence="22">Tyrosine-protein kinase Kit</fullName>
    </alternativeName>
</protein>